<dbReference type="Pfam" id="PF00300">
    <property type="entry name" value="His_Phos_1"/>
    <property type="match status" value="1"/>
</dbReference>
<keyword evidence="2" id="KW-1185">Reference proteome</keyword>
<protein>
    <submittedName>
        <fullName evidence="1">Histidine phosphatase family protein</fullName>
        <ecNumber evidence="1">3.1.3.-</ecNumber>
    </submittedName>
</protein>
<dbReference type="PANTHER" id="PTHR48100">
    <property type="entry name" value="BROAD-SPECIFICITY PHOSPHATASE YOR283W-RELATED"/>
    <property type="match status" value="1"/>
</dbReference>
<dbReference type="EC" id="3.1.3.-" evidence="1"/>
<dbReference type="PROSITE" id="PS00175">
    <property type="entry name" value="PG_MUTASE"/>
    <property type="match status" value="1"/>
</dbReference>
<dbReference type="PANTHER" id="PTHR48100:SF44">
    <property type="entry name" value="PHOSPHATASE C1620.13-RELATED"/>
    <property type="match status" value="1"/>
</dbReference>
<dbReference type="RefSeq" id="WP_390327098.1">
    <property type="nucleotide sequence ID" value="NZ_JBHRTP010000041.1"/>
</dbReference>
<dbReference type="InterPro" id="IPR029033">
    <property type="entry name" value="His_PPase_superfam"/>
</dbReference>
<dbReference type="SUPFAM" id="SSF53254">
    <property type="entry name" value="Phosphoglycerate mutase-like"/>
    <property type="match status" value="1"/>
</dbReference>
<proteinExistence type="predicted"/>
<dbReference type="InterPro" id="IPR013078">
    <property type="entry name" value="His_Pase_superF_clade-1"/>
</dbReference>
<name>A0ABV7F5Q8_9BURK</name>
<dbReference type="InterPro" id="IPR050275">
    <property type="entry name" value="PGM_Phosphatase"/>
</dbReference>
<evidence type="ECO:0000313" key="2">
    <source>
        <dbReference type="Proteomes" id="UP001595530"/>
    </source>
</evidence>
<keyword evidence="1" id="KW-0378">Hydrolase</keyword>
<gene>
    <name evidence="1" type="ORF">ACFOFO_14350</name>
</gene>
<dbReference type="SMART" id="SM00855">
    <property type="entry name" value="PGAM"/>
    <property type="match status" value="1"/>
</dbReference>
<reference evidence="2" key="1">
    <citation type="journal article" date="2019" name="Int. J. Syst. Evol. Microbiol.">
        <title>The Global Catalogue of Microorganisms (GCM) 10K type strain sequencing project: providing services to taxonomists for standard genome sequencing and annotation.</title>
        <authorList>
            <consortium name="The Broad Institute Genomics Platform"/>
            <consortium name="The Broad Institute Genome Sequencing Center for Infectious Disease"/>
            <person name="Wu L."/>
            <person name="Ma J."/>
        </authorList>
    </citation>
    <scope>NUCLEOTIDE SEQUENCE [LARGE SCALE GENOMIC DNA]</scope>
    <source>
        <strain evidence="2">KCTC 42986</strain>
    </source>
</reference>
<organism evidence="1 2">
    <name type="scientific">Undibacterium arcticum</name>
    <dbReference type="NCBI Taxonomy" id="1762892"/>
    <lineage>
        <taxon>Bacteria</taxon>
        <taxon>Pseudomonadati</taxon>
        <taxon>Pseudomonadota</taxon>
        <taxon>Betaproteobacteria</taxon>
        <taxon>Burkholderiales</taxon>
        <taxon>Oxalobacteraceae</taxon>
        <taxon>Undibacterium</taxon>
    </lineage>
</organism>
<dbReference type="EMBL" id="JBHRTP010000041">
    <property type="protein sequence ID" value="MFC3109127.1"/>
    <property type="molecule type" value="Genomic_DNA"/>
</dbReference>
<evidence type="ECO:0000313" key="1">
    <source>
        <dbReference type="EMBL" id="MFC3109127.1"/>
    </source>
</evidence>
<accession>A0ABV7F5Q8</accession>
<dbReference type="Proteomes" id="UP001595530">
    <property type="component" value="Unassembled WGS sequence"/>
</dbReference>
<comment type="caution">
    <text evidence="1">The sequence shown here is derived from an EMBL/GenBank/DDBJ whole genome shotgun (WGS) entry which is preliminary data.</text>
</comment>
<dbReference type="GO" id="GO:0016787">
    <property type="term" value="F:hydrolase activity"/>
    <property type="evidence" value="ECO:0007669"/>
    <property type="project" value="UniProtKB-KW"/>
</dbReference>
<sequence length="220" mass="24135">MTTTTEILLIRHGETAWNAARRLQGHIDIPLNAAGERQAAALGHALRGEALDAIVASDLRRALQTAQAVARHRSLPVQTDAALRERCYGAFEGLNYHEIGRRYPAEYAAWQARDVDAPVPPGARVGESFRQFYTRTVAAIRHWAERHAGQKIALVAHGGVLECAYRAAQQMPLSTPRNFPVLNASINRLSIRNGALTLTGWGDVAHLDQAALDEVDQRVP</sequence>
<dbReference type="InterPro" id="IPR001345">
    <property type="entry name" value="PG/BPGM_mutase_AS"/>
</dbReference>
<dbReference type="CDD" id="cd07067">
    <property type="entry name" value="HP_PGM_like"/>
    <property type="match status" value="1"/>
</dbReference>
<dbReference type="Gene3D" id="3.40.50.1240">
    <property type="entry name" value="Phosphoglycerate mutase-like"/>
    <property type="match status" value="1"/>
</dbReference>